<dbReference type="STRING" id="1465490.SAMN05444277_11321"/>
<dbReference type="Gene3D" id="3.40.50.850">
    <property type="entry name" value="Isochorismatase-like"/>
    <property type="match status" value="1"/>
</dbReference>
<evidence type="ECO:0000256" key="1">
    <source>
        <dbReference type="ARBA" id="ARBA00022801"/>
    </source>
</evidence>
<dbReference type="Proteomes" id="UP000199031">
    <property type="component" value="Unassembled WGS sequence"/>
</dbReference>
<dbReference type="CDD" id="cd00431">
    <property type="entry name" value="cysteine_hydrolases"/>
    <property type="match status" value="1"/>
</dbReference>
<proteinExistence type="predicted"/>
<dbReference type="GO" id="GO:0016787">
    <property type="term" value="F:hydrolase activity"/>
    <property type="evidence" value="ECO:0007669"/>
    <property type="project" value="UniProtKB-KW"/>
</dbReference>
<dbReference type="InterPro" id="IPR000868">
    <property type="entry name" value="Isochorismatase-like_dom"/>
</dbReference>
<organism evidence="3 4">
    <name type="scientific">Parafilimonas terrae</name>
    <dbReference type="NCBI Taxonomy" id="1465490"/>
    <lineage>
        <taxon>Bacteria</taxon>
        <taxon>Pseudomonadati</taxon>
        <taxon>Bacteroidota</taxon>
        <taxon>Chitinophagia</taxon>
        <taxon>Chitinophagales</taxon>
        <taxon>Chitinophagaceae</taxon>
        <taxon>Parafilimonas</taxon>
    </lineage>
</organism>
<protein>
    <submittedName>
        <fullName evidence="3">Nicotinamidase-related amidase</fullName>
    </submittedName>
</protein>
<dbReference type="InterPro" id="IPR050272">
    <property type="entry name" value="Isochorismatase-like_hydrls"/>
</dbReference>
<dbReference type="RefSeq" id="WP_090661702.1">
    <property type="nucleotide sequence ID" value="NZ_FOXQ01000013.1"/>
</dbReference>
<evidence type="ECO:0000259" key="2">
    <source>
        <dbReference type="Pfam" id="PF00857"/>
    </source>
</evidence>
<evidence type="ECO:0000313" key="4">
    <source>
        <dbReference type="Proteomes" id="UP000199031"/>
    </source>
</evidence>
<sequence>MITVIDKNTALVLIDLQNSVMAAPIVHSMDDILSNTNKLISIFREKNLPIVFVNVKPGGSWLNARKEAKMPAYPDDENLYKITGKLHTESSDIFVTKHTWNAFFETELNDELKRRNITGIVLAGVATSIGVEGTARAASELGYNVSFASDAMSDRNMEAHKHSLQYIFPRIGETGSTNDIIKVMKQL</sequence>
<dbReference type="Pfam" id="PF00857">
    <property type="entry name" value="Isochorismatase"/>
    <property type="match status" value="1"/>
</dbReference>
<keyword evidence="4" id="KW-1185">Reference proteome</keyword>
<dbReference type="PANTHER" id="PTHR43540:SF7">
    <property type="entry name" value="ISOCHORISMATASE FAMILY PROTEIN YECD"/>
    <property type="match status" value="1"/>
</dbReference>
<feature type="domain" description="Isochorismatase-like" evidence="2">
    <location>
        <begin position="9"/>
        <end position="178"/>
    </location>
</feature>
<dbReference type="InterPro" id="IPR036380">
    <property type="entry name" value="Isochorismatase-like_sf"/>
</dbReference>
<keyword evidence="1" id="KW-0378">Hydrolase</keyword>
<accession>A0A1I5YLT3</accession>
<evidence type="ECO:0000313" key="3">
    <source>
        <dbReference type="EMBL" id="SFQ45244.1"/>
    </source>
</evidence>
<gene>
    <name evidence="3" type="ORF">SAMN05444277_11321</name>
</gene>
<dbReference type="OrthoDB" id="9796485at2"/>
<name>A0A1I5YLT3_9BACT</name>
<reference evidence="3 4" key="1">
    <citation type="submission" date="2016-10" db="EMBL/GenBank/DDBJ databases">
        <authorList>
            <person name="de Groot N.N."/>
        </authorList>
    </citation>
    <scope>NUCLEOTIDE SEQUENCE [LARGE SCALE GENOMIC DNA]</scope>
    <source>
        <strain evidence="3 4">DSM 28286</strain>
    </source>
</reference>
<dbReference type="AlphaFoldDB" id="A0A1I5YLT3"/>
<dbReference type="SUPFAM" id="SSF52499">
    <property type="entry name" value="Isochorismatase-like hydrolases"/>
    <property type="match status" value="1"/>
</dbReference>
<dbReference type="EMBL" id="FOXQ01000013">
    <property type="protein sequence ID" value="SFQ45244.1"/>
    <property type="molecule type" value="Genomic_DNA"/>
</dbReference>
<dbReference type="PANTHER" id="PTHR43540">
    <property type="entry name" value="PEROXYUREIDOACRYLATE/UREIDOACRYLATE AMIDOHYDROLASE-RELATED"/>
    <property type="match status" value="1"/>
</dbReference>